<dbReference type="EC" id="3.1.2.4" evidence="3"/>
<feature type="transmembrane region" description="Helical" evidence="7">
    <location>
        <begin position="263"/>
        <end position="281"/>
    </location>
</feature>
<accession>A0A8J5V653</accession>
<dbReference type="EMBL" id="JAAOIC020000072">
    <property type="protein sequence ID" value="KAG8033888.1"/>
    <property type="molecule type" value="Genomic_DNA"/>
</dbReference>
<comment type="catalytic activity">
    <reaction evidence="1">
        <text>3-hydroxy-2-methylpropanoyl-CoA + H2O = 3-hydroxy-2-methylpropanoate + CoA + H(+)</text>
        <dbReference type="Rhea" id="RHEA:20888"/>
        <dbReference type="ChEBI" id="CHEBI:11805"/>
        <dbReference type="ChEBI" id="CHEBI:15377"/>
        <dbReference type="ChEBI" id="CHEBI:15378"/>
        <dbReference type="ChEBI" id="CHEBI:57287"/>
        <dbReference type="ChEBI" id="CHEBI:57340"/>
        <dbReference type="EC" id="3.1.2.4"/>
    </reaction>
</comment>
<dbReference type="InterPro" id="IPR006214">
    <property type="entry name" value="Bax_inhibitor_1-related"/>
</dbReference>
<evidence type="ECO:0000256" key="3">
    <source>
        <dbReference type="ARBA" id="ARBA00011915"/>
    </source>
</evidence>
<feature type="transmembrane region" description="Helical" evidence="7">
    <location>
        <begin position="177"/>
        <end position="198"/>
    </location>
</feature>
<evidence type="ECO:0000259" key="8">
    <source>
        <dbReference type="Pfam" id="PF16113"/>
    </source>
</evidence>
<keyword evidence="5 7" id="KW-1133">Transmembrane helix</keyword>
<dbReference type="GO" id="GO:0003860">
    <property type="term" value="F:3-hydroxyisobutyryl-CoA hydrolase activity"/>
    <property type="evidence" value="ECO:0007669"/>
    <property type="project" value="UniProtKB-EC"/>
</dbReference>
<organism evidence="9 10">
    <name type="scientific">Cotesia typhae</name>
    <dbReference type="NCBI Taxonomy" id="2053667"/>
    <lineage>
        <taxon>Eukaryota</taxon>
        <taxon>Metazoa</taxon>
        <taxon>Ecdysozoa</taxon>
        <taxon>Arthropoda</taxon>
        <taxon>Hexapoda</taxon>
        <taxon>Insecta</taxon>
        <taxon>Pterygota</taxon>
        <taxon>Neoptera</taxon>
        <taxon>Endopterygota</taxon>
        <taxon>Hymenoptera</taxon>
        <taxon>Apocrita</taxon>
        <taxon>Ichneumonoidea</taxon>
        <taxon>Braconidae</taxon>
        <taxon>Microgastrinae</taxon>
        <taxon>Cotesia</taxon>
    </lineage>
</organism>
<protein>
    <recommendedName>
        <fullName evidence="3">3-hydroxyisobutyryl-CoA hydrolase</fullName>
        <ecNumber evidence="3">3.1.2.4</ecNumber>
    </recommendedName>
</protein>
<keyword evidence="10" id="KW-1185">Reference proteome</keyword>
<evidence type="ECO:0000256" key="5">
    <source>
        <dbReference type="ARBA" id="ARBA00022989"/>
    </source>
</evidence>
<evidence type="ECO:0000256" key="6">
    <source>
        <dbReference type="ARBA" id="ARBA00023136"/>
    </source>
</evidence>
<name>A0A8J5V653_9HYME</name>
<evidence type="ECO:0000256" key="2">
    <source>
        <dbReference type="ARBA" id="ARBA00004141"/>
    </source>
</evidence>
<feature type="domain" description="Enoyl-CoA hydratase/isomerase" evidence="8">
    <location>
        <begin position="326"/>
        <end position="454"/>
    </location>
</feature>
<keyword evidence="4 7" id="KW-0812">Transmembrane</keyword>
<comment type="subcellular location">
    <subcellularLocation>
        <location evidence="2">Membrane</location>
        <topology evidence="2">Multi-pass membrane protein</topology>
    </subcellularLocation>
</comment>
<dbReference type="GO" id="GO:0016020">
    <property type="term" value="C:membrane"/>
    <property type="evidence" value="ECO:0007669"/>
    <property type="project" value="UniProtKB-SubCell"/>
</dbReference>
<evidence type="ECO:0000313" key="10">
    <source>
        <dbReference type="Proteomes" id="UP000729913"/>
    </source>
</evidence>
<dbReference type="PANTHER" id="PTHR23291">
    <property type="entry name" value="BAX INHIBITOR-RELATED"/>
    <property type="match status" value="1"/>
</dbReference>
<dbReference type="Pfam" id="PF16113">
    <property type="entry name" value="ECH_2"/>
    <property type="match status" value="1"/>
</dbReference>
<reference evidence="9" key="2">
    <citation type="submission" date="2021-04" db="EMBL/GenBank/DDBJ databases">
        <title>Genome-wide patterns of bracovirus chromosomal integration into multiple host tissues during parasitism.</title>
        <authorList>
            <person name="Chebbi M.A.C."/>
        </authorList>
    </citation>
    <scope>NUCLEOTIDE SEQUENCE</scope>
    <source>
        <tissue evidence="9">Whole body</tissue>
    </source>
</reference>
<dbReference type="Proteomes" id="UP000729913">
    <property type="component" value="Unassembled WGS sequence"/>
</dbReference>
<dbReference type="PANTHER" id="PTHR23291:SF47">
    <property type="entry name" value="TRANSMEMBRANE BAX INHIBITOR MOTIF CONTAINING 7"/>
    <property type="match status" value="1"/>
</dbReference>
<proteinExistence type="predicted"/>
<evidence type="ECO:0000256" key="4">
    <source>
        <dbReference type="ARBA" id="ARBA00022692"/>
    </source>
</evidence>
<reference evidence="9" key="1">
    <citation type="submission" date="2020-03" db="EMBL/GenBank/DDBJ databases">
        <authorList>
            <person name="Chebbi M.A."/>
            <person name="Drezen J.M."/>
        </authorList>
    </citation>
    <scope>NUCLEOTIDE SEQUENCE</scope>
    <source>
        <tissue evidence="9">Whole body</tissue>
    </source>
</reference>
<evidence type="ECO:0000256" key="1">
    <source>
        <dbReference type="ARBA" id="ARBA00001709"/>
    </source>
</evidence>
<feature type="transmembrane region" description="Helical" evidence="7">
    <location>
        <begin position="204"/>
        <end position="224"/>
    </location>
</feature>
<feature type="non-terminal residue" evidence="9">
    <location>
        <position position="454"/>
    </location>
</feature>
<sequence length="454" mass="51574">MQQPSYFSSNLQNIPASTLSLDQNNVLPDSSTAHIPVAAGGPPLLPHLVRGQNIQSGPYTITVTNSMVIERERQNQEIYRFWLAQQRRNLGGTQTDEDYFAEFKNSKLRRNFITKVFFILFLQFLFTALYISFFMFYPPAREFINRYWYLWVIAMTVFLCSYCSISITDCGRRQSGWGIILLLLLTLAESHLAAYISIRFQVELVLIAVSLTAAVALLVALAAICCKFDFTMWTGLLSIAGVVGLMSIIIITVTLMYTKISVAITIFGAIGALIFSLYLYFDVQTIMGGRKIQISPDEVIFATTQLYVDIIGLYRYLLLVIVLLESDAEDIDKVLESFESSEETEFSLDEFLPRIDHCFSADTVEGIIDNLKADSSEWSKIVLENLYKMSPSSLKITKEALDRGKNLTLEECLKMEFRLVWRACDRSSDFYEGVRALLVDKDLNPKWNPQNLAE</sequence>
<evidence type="ECO:0000313" key="9">
    <source>
        <dbReference type="EMBL" id="KAG8033888.1"/>
    </source>
</evidence>
<feature type="transmembrane region" description="Helical" evidence="7">
    <location>
        <begin position="148"/>
        <end position="165"/>
    </location>
</feature>
<gene>
    <name evidence="9" type="ORF">G9C98_008369</name>
</gene>
<dbReference type="OrthoDB" id="7933078at2759"/>
<dbReference type="AlphaFoldDB" id="A0A8J5V653"/>
<feature type="transmembrane region" description="Helical" evidence="7">
    <location>
        <begin position="116"/>
        <end position="136"/>
    </location>
</feature>
<feature type="transmembrane region" description="Helical" evidence="7">
    <location>
        <begin position="236"/>
        <end position="257"/>
    </location>
</feature>
<evidence type="ECO:0000256" key="7">
    <source>
        <dbReference type="SAM" id="Phobius"/>
    </source>
</evidence>
<dbReference type="Pfam" id="PF01027">
    <property type="entry name" value="Bax1-I"/>
    <property type="match status" value="1"/>
</dbReference>
<dbReference type="InterPro" id="IPR045004">
    <property type="entry name" value="ECH_dom"/>
</dbReference>
<keyword evidence="6 7" id="KW-0472">Membrane</keyword>
<comment type="caution">
    <text evidence="9">The sequence shown here is derived from an EMBL/GenBank/DDBJ whole genome shotgun (WGS) entry which is preliminary data.</text>
</comment>